<sequence>MISKLLHLIFIHIYINLPMKINNINNIRQQEILEELNFNHYVSVTELCKKLNVSAVTIRKDLTHLEKIGKLYRTHGGATRESFIVKERHVNKKETLQVEEKSKIAKAALNFIEDNDFITISSGTTTQMVAQVIENNYTKLTILTSSLKSAMLLYGNPNFDVIQLGGDVRTKSGSVMGPYAELMISNYSCSKLFIGGDGVDFDFGLSTSSTMEAKMNQLMIQNSEKVIVLADSTKINKRGFGKITDLDKIHALITDEGVKNRDVERFEDLGIEVIIAR</sequence>
<dbReference type="PROSITE" id="PS00894">
    <property type="entry name" value="HTH_DEOR_1"/>
    <property type="match status" value="1"/>
</dbReference>
<dbReference type="Pfam" id="PF08220">
    <property type="entry name" value="HTH_DeoR"/>
    <property type="match status" value="1"/>
</dbReference>
<dbReference type="InterPro" id="IPR050313">
    <property type="entry name" value="Carb_Metab_HTH_regulators"/>
</dbReference>
<evidence type="ECO:0000313" key="5">
    <source>
        <dbReference type="EMBL" id="CVK16548.1"/>
    </source>
</evidence>
<dbReference type="InterPro" id="IPR036388">
    <property type="entry name" value="WH-like_DNA-bd_sf"/>
</dbReference>
<feature type="domain" description="HTH deoR-type" evidence="4">
    <location>
        <begin position="25"/>
        <end position="80"/>
    </location>
</feature>
<dbReference type="GO" id="GO:0003700">
    <property type="term" value="F:DNA-binding transcription factor activity"/>
    <property type="evidence" value="ECO:0007669"/>
    <property type="project" value="InterPro"/>
</dbReference>
<dbReference type="InterPro" id="IPR036390">
    <property type="entry name" value="WH_DNA-bd_sf"/>
</dbReference>
<dbReference type="GO" id="GO:0003677">
    <property type="term" value="F:DNA binding"/>
    <property type="evidence" value="ECO:0007669"/>
    <property type="project" value="UniProtKB-KW"/>
</dbReference>
<dbReference type="Proteomes" id="UP000182761">
    <property type="component" value="Unassembled WGS sequence"/>
</dbReference>
<dbReference type="SUPFAM" id="SSF46785">
    <property type="entry name" value="Winged helix' DNA-binding domain"/>
    <property type="match status" value="1"/>
</dbReference>
<keyword evidence="1" id="KW-0805">Transcription regulation</keyword>
<dbReference type="SUPFAM" id="SSF100950">
    <property type="entry name" value="NagB/RpiA/CoA transferase-like"/>
    <property type="match status" value="1"/>
</dbReference>
<reference evidence="5 6" key="1">
    <citation type="submission" date="2016-01" db="EMBL/GenBank/DDBJ databases">
        <authorList>
            <person name="McClelland M."/>
            <person name="Jain A."/>
            <person name="Saraogi P."/>
            <person name="Mendelson R."/>
            <person name="Westerman R."/>
            <person name="SanMiguel P."/>
            <person name="Csonka L."/>
        </authorList>
    </citation>
    <scope>NUCLEOTIDE SEQUENCE [LARGE SCALE GENOMIC DNA]</scope>
    <source>
        <strain evidence="5 6">R-53146</strain>
    </source>
</reference>
<dbReference type="InterPro" id="IPR014036">
    <property type="entry name" value="DeoR-like_C"/>
</dbReference>
<dbReference type="EMBL" id="FCOR01000008">
    <property type="protein sequence ID" value="CVK16548.1"/>
    <property type="molecule type" value="Genomic_DNA"/>
</dbReference>
<evidence type="ECO:0000259" key="4">
    <source>
        <dbReference type="PROSITE" id="PS51000"/>
    </source>
</evidence>
<dbReference type="PANTHER" id="PTHR30363">
    <property type="entry name" value="HTH-TYPE TRANSCRIPTIONAL REGULATOR SRLR-RELATED"/>
    <property type="match status" value="1"/>
</dbReference>
<keyword evidence="3" id="KW-0804">Transcription</keyword>
<dbReference type="InterPro" id="IPR001034">
    <property type="entry name" value="DeoR_HTH"/>
</dbReference>
<accession>A0A0X3ARN1</accession>
<protein>
    <submittedName>
        <fullName evidence="5">Transcriptional regulator, DeoR family</fullName>
    </submittedName>
</protein>
<organism evidence="5 6">
    <name type="scientific">Apibacter mensalis</name>
    <dbReference type="NCBI Taxonomy" id="1586267"/>
    <lineage>
        <taxon>Bacteria</taxon>
        <taxon>Pseudomonadati</taxon>
        <taxon>Bacteroidota</taxon>
        <taxon>Flavobacteriia</taxon>
        <taxon>Flavobacteriales</taxon>
        <taxon>Weeksellaceae</taxon>
        <taxon>Apibacter</taxon>
    </lineage>
</organism>
<dbReference type="AlphaFoldDB" id="A0A0X3ARN1"/>
<dbReference type="SMART" id="SM00420">
    <property type="entry name" value="HTH_DEOR"/>
    <property type="match status" value="1"/>
</dbReference>
<evidence type="ECO:0000313" key="6">
    <source>
        <dbReference type="Proteomes" id="UP000182761"/>
    </source>
</evidence>
<keyword evidence="6" id="KW-1185">Reference proteome</keyword>
<dbReference type="InterPro" id="IPR037171">
    <property type="entry name" value="NagB/RpiA_transferase-like"/>
</dbReference>
<evidence type="ECO:0000256" key="3">
    <source>
        <dbReference type="ARBA" id="ARBA00023163"/>
    </source>
</evidence>
<evidence type="ECO:0000256" key="2">
    <source>
        <dbReference type="ARBA" id="ARBA00023125"/>
    </source>
</evidence>
<dbReference type="PANTHER" id="PTHR30363:SF44">
    <property type="entry name" value="AGA OPERON TRANSCRIPTIONAL REPRESSOR-RELATED"/>
    <property type="match status" value="1"/>
</dbReference>
<dbReference type="Pfam" id="PF00455">
    <property type="entry name" value="DeoRC"/>
    <property type="match status" value="1"/>
</dbReference>
<evidence type="ECO:0000256" key="1">
    <source>
        <dbReference type="ARBA" id="ARBA00023015"/>
    </source>
</evidence>
<proteinExistence type="predicted"/>
<dbReference type="InterPro" id="IPR018356">
    <property type="entry name" value="Tscrpt_reg_HTH_DeoR_CS"/>
</dbReference>
<dbReference type="PROSITE" id="PS51000">
    <property type="entry name" value="HTH_DEOR_2"/>
    <property type="match status" value="1"/>
</dbReference>
<dbReference type="SMART" id="SM01134">
    <property type="entry name" value="DeoRC"/>
    <property type="match status" value="1"/>
</dbReference>
<dbReference type="Gene3D" id="3.40.50.1360">
    <property type="match status" value="1"/>
</dbReference>
<dbReference type="STRING" id="1586267.GCA_001418685_01409"/>
<dbReference type="PRINTS" id="PR00037">
    <property type="entry name" value="HTHLACR"/>
</dbReference>
<dbReference type="Gene3D" id="1.10.10.10">
    <property type="entry name" value="Winged helix-like DNA-binding domain superfamily/Winged helix DNA-binding domain"/>
    <property type="match status" value="1"/>
</dbReference>
<name>A0A0X3ARN1_9FLAO</name>
<keyword evidence="2" id="KW-0238">DNA-binding</keyword>
<gene>
    <name evidence="5" type="ORF">Ga0061079_10848</name>
</gene>